<reference evidence="1" key="1">
    <citation type="journal article" date="2021" name="Proc. Natl. Acad. Sci. U.S.A.">
        <title>A Catalog of Tens of Thousands of Viruses from Human Metagenomes Reveals Hidden Associations with Chronic Diseases.</title>
        <authorList>
            <person name="Tisza M.J."/>
            <person name="Buck C.B."/>
        </authorList>
    </citation>
    <scope>NUCLEOTIDE SEQUENCE</scope>
    <source>
        <strain evidence="1">CtijX18</strain>
    </source>
</reference>
<organism evidence="1">
    <name type="scientific">Myoviridae sp. ctijX18</name>
    <dbReference type="NCBI Taxonomy" id="2825154"/>
    <lineage>
        <taxon>Viruses</taxon>
        <taxon>Duplodnaviria</taxon>
        <taxon>Heunggongvirae</taxon>
        <taxon>Uroviricota</taxon>
        <taxon>Caudoviricetes</taxon>
    </lineage>
</organism>
<evidence type="ECO:0000313" key="1">
    <source>
        <dbReference type="EMBL" id="DAF97505.1"/>
    </source>
</evidence>
<protein>
    <submittedName>
        <fullName evidence="1">Uncharacterized protein</fullName>
    </submittedName>
</protein>
<dbReference type="EMBL" id="BK016133">
    <property type="protein sequence ID" value="DAF97505.1"/>
    <property type="molecule type" value="Genomic_DNA"/>
</dbReference>
<name>A0A8S5USM6_9CAUD</name>
<proteinExistence type="predicted"/>
<sequence length="140" mass="16718">MSLNIDNQMDQEFYNSLANSVEIFLKENNAKWNMDYHAMREYKGEEEVSKSNIKVITAELTVNYYETWANFYNFMSYSFCGLSASNKKDHFYKEHRNYVPYDPNYPINERIAKLIAEFGFVDELKIKHTYKIVINFEKGQ</sequence>
<accession>A0A8S5USM6</accession>